<dbReference type="AlphaFoldDB" id="A0A080ZUV3"/>
<sequence>MAAVGMHERLQRSVNRFIRKWESVQVELHGHYSIERFSAMNEYCRSTSLTRAVFVLLITPLPSLIVVALIDAMPLEPPERGLEHSTMVWVRGVITCFIYTHSAIEQMRLYSPNLRLEPLSGLGISLPTVILTSVLTLGLSFICWPLPFTTILMSGPWLGFLSFFLLRVRGAHMRANPEALRDVLRFVRICGVQVSIVLVYAIFVTIFTNLSSTYQPAFALLIPIFKVTQKNALSRILGHDDTKPQVVILNVEIFNALFISTCMRDSQSIGTSITLMSIDLLQAAISLVDLHRMMNDVQNILVKHGIPSNALISTAELVLANYPTTANCQSTTIDATPQQLARVFLKKKQVLPTMSMQVGGYELPIPIPKSQSLRYASRVSSNFTDKKSSRTSSTTGGKRLSSQEHYRLLKKALQILFLTEFMLLIEFTEVLVPVIYGGYLTILYHLPNRRFYPQLANLSDQELWDMVISVLEYGVLELASLTLLVLVLNRLVHRHSLKQLAFVLEREFLMVQPKLLLWVTMTMQSTLPHLGVDYSFKFAWLNHTNSNNNTNTQ</sequence>
<reference evidence="2 3" key="1">
    <citation type="submission" date="2013-11" db="EMBL/GenBank/DDBJ databases">
        <title>The Genome Sequence of Phytophthora parasitica P1976.</title>
        <authorList>
            <consortium name="The Broad Institute Genomics Platform"/>
            <person name="Russ C."/>
            <person name="Tyler B."/>
            <person name="Panabieres F."/>
            <person name="Shan W."/>
            <person name="Tripathy S."/>
            <person name="Grunwald N."/>
            <person name="Machado M."/>
            <person name="Johnson C.S."/>
            <person name="Walker B."/>
            <person name="Young S."/>
            <person name="Zeng Q."/>
            <person name="Gargeya S."/>
            <person name="Fitzgerald M."/>
            <person name="Haas B."/>
            <person name="Abouelleil A."/>
            <person name="Allen A.W."/>
            <person name="Alvarado L."/>
            <person name="Arachchi H.M."/>
            <person name="Berlin A.M."/>
            <person name="Chapman S.B."/>
            <person name="Gainer-Dewar J."/>
            <person name="Goldberg J."/>
            <person name="Griggs A."/>
            <person name="Gujja S."/>
            <person name="Hansen M."/>
            <person name="Howarth C."/>
            <person name="Imamovic A."/>
            <person name="Ireland A."/>
            <person name="Larimer J."/>
            <person name="McCowan C."/>
            <person name="Murphy C."/>
            <person name="Pearson M."/>
            <person name="Poon T.W."/>
            <person name="Priest M."/>
            <person name="Roberts A."/>
            <person name="Saif S."/>
            <person name="Shea T."/>
            <person name="Sisk P."/>
            <person name="Sykes S."/>
            <person name="Wortman J."/>
            <person name="Nusbaum C."/>
            <person name="Birren B."/>
        </authorList>
    </citation>
    <scope>NUCLEOTIDE SEQUENCE [LARGE SCALE GENOMIC DNA]</scope>
    <source>
        <strain evidence="2 3">P1976</strain>
    </source>
</reference>
<feature type="transmembrane region" description="Helical" evidence="1">
    <location>
        <begin position="49"/>
        <end position="70"/>
    </location>
</feature>
<proteinExistence type="predicted"/>
<keyword evidence="1" id="KW-0812">Transmembrane</keyword>
<protein>
    <submittedName>
        <fullName evidence="2">Uncharacterized protein</fullName>
    </submittedName>
</protein>
<dbReference type="OrthoDB" id="99291at2759"/>
<keyword evidence="1" id="KW-1133">Transmembrane helix</keyword>
<organism evidence="2 3">
    <name type="scientific">Phytophthora nicotianae P1976</name>
    <dbReference type="NCBI Taxonomy" id="1317066"/>
    <lineage>
        <taxon>Eukaryota</taxon>
        <taxon>Sar</taxon>
        <taxon>Stramenopiles</taxon>
        <taxon>Oomycota</taxon>
        <taxon>Peronosporomycetes</taxon>
        <taxon>Peronosporales</taxon>
        <taxon>Peronosporaceae</taxon>
        <taxon>Phytophthora</taxon>
    </lineage>
</organism>
<feature type="transmembrane region" description="Helical" evidence="1">
    <location>
        <begin position="82"/>
        <end position="100"/>
    </location>
</feature>
<feature type="transmembrane region" description="Helical" evidence="1">
    <location>
        <begin position="148"/>
        <end position="166"/>
    </location>
</feature>
<name>A0A080ZUV3_PHYNI</name>
<feature type="transmembrane region" description="Helical" evidence="1">
    <location>
        <begin position="415"/>
        <end position="446"/>
    </location>
</feature>
<feature type="transmembrane region" description="Helical" evidence="1">
    <location>
        <begin position="466"/>
        <end position="488"/>
    </location>
</feature>
<accession>A0A080ZUV3</accession>
<feature type="transmembrane region" description="Helical" evidence="1">
    <location>
        <begin position="121"/>
        <end position="142"/>
    </location>
</feature>
<gene>
    <name evidence="2" type="ORF">F444_13081</name>
</gene>
<feature type="transmembrane region" description="Helical" evidence="1">
    <location>
        <begin position="186"/>
        <end position="207"/>
    </location>
</feature>
<comment type="caution">
    <text evidence="2">The sequence shown here is derived from an EMBL/GenBank/DDBJ whole genome shotgun (WGS) entry which is preliminary data.</text>
</comment>
<evidence type="ECO:0000313" key="2">
    <source>
        <dbReference type="EMBL" id="ETO70414.1"/>
    </source>
</evidence>
<evidence type="ECO:0000313" key="3">
    <source>
        <dbReference type="Proteomes" id="UP000028582"/>
    </source>
</evidence>
<dbReference type="Proteomes" id="UP000028582">
    <property type="component" value="Unassembled WGS sequence"/>
</dbReference>
<keyword evidence="1" id="KW-0472">Membrane</keyword>
<evidence type="ECO:0000256" key="1">
    <source>
        <dbReference type="SAM" id="Phobius"/>
    </source>
</evidence>
<dbReference type="EMBL" id="ANJA01002337">
    <property type="protein sequence ID" value="ETO70414.1"/>
    <property type="molecule type" value="Genomic_DNA"/>
</dbReference>